<dbReference type="InterPro" id="IPR003265">
    <property type="entry name" value="HhH-GPD_domain"/>
</dbReference>
<dbReference type="Pfam" id="PF20431">
    <property type="entry name" value="E_motif"/>
    <property type="match status" value="1"/>
</dbReference>
<dbReference type="GO" id="GO:0005634">
    <property type="term" value="C:nucleus"/>
    <property type="evidence" value="ECO:0007669"/>
    <property type="project" value="UniProtKB-SubCell"/>
</dbReference>
<dbReference type="SUPFAM" id="SSF48452">
    <property type="entry name" value="TPR-like"/>
    <property type="match status" value="1"/>
</dbReference>
<feature type="repeat" description="PPR" evidence="10">
    <location>
        <begin position="1562"/>
        <end position="1596"/>
    </location>
</feature>
<feature type="compositionally biased region" description="Polar residues" evidence="11">
    <location>
        <begin position="33"/>
        <end position="60"/>
    </location>
</feature>
<dbReference type="InterPro" id="IPR044730">
    <property type="entry name" value="RNase_H-like_dom_plant"/>
</dbReference>
<dbReference type="Pfam" id="PF13041">
    <property type="entry name" value="PPR_2"/>
    <property type="match status" value="3"/>
</dbReference>
<evidence type="ECO:0000256" key="9">
    <source>
        <dbReference type="ARBA" id="ARBA00023242"/>
    </source>
</evidence>
<organism evidence="13 14">
    <name type="scientific">Cannabis sativa</name>
    <name type="common">Hemp</name>
    <name type="synonym">Marijuana</name>
    <dbReference type="NCBI Taxonomy" id="3483"/>
    <lineage>
        <taxon>Eukaryota</taxon>
        <taxon>Viridiplantae</taxon>
        <taxon>Streptophyta</taxon>
        <taxon>Embryophyta</taxon>
        <taxon>Tracheophyta</taxon>
        <taxon>Spermatophyta</taxon>
        <taxon>Magnoliopsida</taxon>
        <taxon>eudicotyledons</taxon>
        <taxon>Gunneridae</taxon>
        <taxon>Pentapetalae</taxon>
        <taxon>rosids</taxon>
        <taxon>fabids</taxon>
        <taxon>Rosales</taxon>
        <taxon>Cannabaceae</taxon>
        <taxon>Cannabis</taxon>
    </lineage>
</organism>
<feature type="region of interest" description="Disordered" evidence="11">
    <location>
        <begin position="22"/>
        <end position="138"/>
    </location>
</feature>
<dbReference type="GO" id="GO:0003677">
    <property type="term" value="F:DNA binding"/>
    <property type="evidence" value="ECO:0007669"/>
    <property type="project" value="UniProtKB-KW"/>
</dbReference>
<dbReference type="CDD" id="cd06222">
    <property type="entry name" value="RNase_H_like"/>
    <property type="match status" value="1"/>
</dbReference>
<evidence type="ECO:0000256" key="5">
    <source>
        <dbReference type="ARBA" id="ARBA00022737"/>
    </source>
</evidence>
<evidence type="ECO:0000259" key="12">
    <source>
        <dbReference type="SMART" id="SM00478"/>
    </source>
</evidence>
<comment type="subcellular location">
    <subcellularLocation>
        <location evidence="2">Nucleus</location>
    </subcellularLocation>
</comment>
<dbReference type="PROSITE" id="PS51375">
    <property type="entry name" value="PPR"/>
    <property type="match status" value="4"/>
</dbReference>
<dbReference type="Pfam" id="PF15011">
    <property type="entry name" value="CA109-like"/>
    <property type="match status" value="1"/>
</dbReference>
<feature type="domain" description="HhH-GPD" evidence="12">
    <location>
        <begin position="667"/>
        <end position="826"/>
    </location>
</feature>
<evidence type="ECO:0000256" key="2">
    <source>
        <dbReference type="ARBA" id="ARBA00004123"/>
    </source>
</evidence>
<accession>A0A803PTL8</accession>
<keyword evidence="4" id="KW-0479">Metal-binding</keyword>
<dbReference type="FunFam" id="1.25.40.10:FF:000348">
    <property type="entry name" value="Pentatricopeptide repeat-containing protein chloroplastic"/>
    <property type="match status" value="1"/>
</dbReference>
<reference evidence="13" key="2">
    <citation type="submission" date="2021-03" db="UniProtKB">
        <authorList>
            <consortium name="EnsemblPlants"/>
        </authorList>
    </citation>
    <scope>IDENTIFICATION</scope>
</reference>
<dbReference type="PANTHER" id="PTHR46213:SF13">
    <property type="entry name" value="DEMETER-LIKE PROTEIN 2-RELATED"/>
    <property type="match status" value="1"/>
</dbReference>
<feature type="region of interest" description="Disordered" evidence="11">
    <location>
        <begin position="1268"/>
        <end position="1296"/>
    </location>
</feature>
<name>A0A803PTL8_CANSA</name>
<dbReference type="InterPro" id="IPR002885">
    <property type="entry name" value="PPR_rpt"/>
</dbReference>
<dbReference type="InterPro" id="IPR023170">
    <property type="entry name" value="HhH_base_excis_C"/>
</dbReference>
<dbReference type="Pfam" id="PF01535">
    <property type="entry name" value="PPR"/>
    <property type="match status" value="3"/>
</dbReference>
<keyword evidence="7" id="KW-0411">Iron-sulfur</keyword>
<keyword evidence="14" id="KW-1185">Reference proteome</keyword>
<evidence type="ECO:0000313" key="13">
    <source>
        <dbReference type="EnsemblPlants" id="cds.evm.model.06.123"/>
    </source>
</evidence>
<dbReference type="Gene3D" id="1.10.1670.10">
    <property type="entry name" value="Helix-hairpin-Helix base-excision DNA repair enzymes (C-terminal)"/>
    <property type="match status" value="1"/>
</dbReference>
<dbReference type="InterPro" id="IPR028925">
    <property type="entry name" value="RRM_DME"/>
</dbReference>
<reference evidence="13" key="1">
    <citation type="submission" date="2018-11" db="EMBL/GenBank/DDBJ databases">
        <authorList>
            <person name="Grassa J C."/>
        </authorList>
    </citation>
    <scope>NUCLEOTIDE SEQUENCE [LARGE SCALE GENOMIC DNA]</scope>
</reference>
<dbReference type="Pfam" id="PF15628">
    <property type="entry name" value="RRM_DME"/>
    <property type="match status" value="1"/>
</dbReference>
<evidence type="ECO:0000256" key="4">
    <source>
        <dbReference type="ARBA" id="ARBA00022723"/>
    </source>
</evidence>
<evidence type="ECO:0000256" key="3">
    <source>
        <dbReference type="ARBA" id="ARBA00005646"/>
    </source>
</evidence>
<dbReference type="SUPFAM" id="SSF48150">
    <property type="entry name" value="DNA-glycosylase"/>
    <property type="match status" value="1"/>
</dbReference>
<evidence type="ECO:0000256" key="10">
    <source>
        <dbReference type="PROSITE-ProRule" id="PRU00708"/>
    </source>
</evidence>
<dbReference type="GO" id="GO:0141166">
    <property type="term" value="P:chromosomal 5-methylcytosine DNA demethylation pathway"/>
    <property type="evidence" value="ECO:0007669"/>
    <property type="project" value="InterPro"/>
</dbReference>
<dbReference type="Gene3D" id="1.25.40.10">
    <property type="entry name" value="Tetratricopeptide repeat domain"/>
    <property type="match status" value="3"/>
</dbReference>
<dbReference type="SMART" id="SM00525">
    <property type="entry name" value="FES"/>
    <property type="match status" value="1"/>
</dbReference>
<evidence type="ECO:0000256" key="6">
    <source>
        <dbReference type="ARBA" id="ARBA00023004"/>
    </source>
</evidence>
<dbReference type="GO" id="GO:0006284">
    <property type="term" value="P:base-excision repair"/>
    <property type="evidence" value="ECO:0007669"/>
    <property type="project" value="InterPro"/>
</dbReference>
<dbReference type="GO" id="GO:0046872">
    <property type="term" value="F:metal ion binding"/>
    <property type="evidence" value="ECO:0007669"/>
    <property type="project" value="UniProtKB-KW"/>
</dbReference>
<dbReference type="Gramene" id="evm.model.06.123">
    <property type="protein sequence ID" value="cds.evm.model.06.123"/>
    <property type="gene ID" value="evm.TU.06.123"/>
</dbReference>
<dbReference type="InterPro" id="IPR046848">
    <property type="entry name" value="E_motif"/>
</dbReference>
<evidence type="ECO:0000256" key="1">
    <source>
        <dbReference type="ARBA" id="ARBA00001966"/>
    </source>
</evidence>
<dbReference type="SMART" id="SM00478">
    <property type="entry name" value="ENDO3c"/>
    <property type="match status" value="1"/>
</dbReference>
<protein>
    <recommendedName>
        <fullName evidence="12">HhH-GPD domain-containing protein</fullName>
    </recommendedName>
</protein>
<dbReference type="NCBIfam" id="TIGR00756">
    <property type="entry name" value="PPR"/>
    <property type="match status" value="4"/>
</dbReference>
<feature type="compositionally biased region" description="Basic residues" evidence="11">
    <location>
        <begin position="93"/>
        <end position="119"/>
    </location>
</feature>
<keyword evidence="9" id="KW-0539">Nucleus</keyword>
<feature type="region of interest" description="Disordered" evidence="11">
    <location>
        <begin position="855"/>
        <end position="875"/>
    </location>
</feature>
<dbReference type="GO" id="GO:0051539">
    <property type="term" value="F:4 iron, 4 sulfur cluster binding"/>
    <property type="evidence" value="ECO:0007669"/>
    <property type="project" value="InterPro"/>
</dbReference>
<keyword evidence="6" id="KW-0408">Iron</keyword>
<sequence length="2305" mass="261608">MRREKKNSEELGMVVPDLNEALCELNNGKESPLDNTQTPQDLSSSPILTTGLTPEVSSNPIFPVYTDKENEESNNLSNPKKRGNDSELEKTPAKKPKKKKKKKIHRPKVVGTSKLRRTPSKGTPLKPHTPKPITPKRVSGTKNVVKNKKNIKNKITSECDKEKVDETSAEAVNDASVSRRKFLDFDKEEKIEESLAIVNISKGQRSLKPEIIQCNKMPSTIFHLFFKTKGKRSKQRRRQYRKSFRRKEAKHKQITIETKNELELEPFPLFNCDFNKESGRSILEDNLWKDFKEKFRTIPPTVMALSDNLEFQTSLSEVTSLLTHFSSSVTPNIRGDNDTNNTQNIAEMSPSPQSEILDDAGTFEATSSMISQFLPSPNSCCSMGNMHQHHYNLPQNNAQYGDGPLVFNQGFMMENRGTNVFHYEHGGAIVPYTGLAPRKIEKESAIVLHSKNAFQGELTVVKKKKKQLLLELHAKGVNSWKLQLKNLSRLGEENERMWEDERRVFRERIGAFIAKLHLILGDRTFSEWKGSVIDSAVGVFLTQNVSDNLSSSAFMSLVARFSSSYESSSGNTTRGKILEGSQQLSDKIIANNEPGSLADETVQEQGVMLPTDENKIEMKKKKAVIDWEAMAKRYCKNLEGEKKEGDHNGTDWDELKKKYHVDGPRDSRRKDSVDWNVVRLAEPEDIAHAIEERGQHNIIALRIKEFLNRVLKLHGELDLEWLRHAPPLKVKEYLLEFHGLGLKSVECIRLLALQHVAFPVDTNVGRIAVRLGWVPLEPLPEEVQIHLLQELPVMDSIQKYLWPRLQTMDQQTLYQLHYHLITFGKVYCTKRNPNCNACPMRAECRHYASAYASARHALPRPEEKEKASSTSPTAAANSTLGLSLGLNLTLPSPPLVLETNQFSKSDQICKPIIEEPASPEPASPEPEPPQIEELIDIEDYFFYNEEDNDDDNDDDYDYDDDDIPTLNLCNEISQDPLYNYMDMNKIIYGDKEESRALVVLPHEFTNYSVPKLKSTSRLRTKHLVYELPDSHPLLVGLDKRDNNDPTPYLLAIWTPDEIVNSSQPSTSNTNSQQGNVETIPGSILIPCRTATKGCFPLNGTYFQTNEVFADHESSEYPIDVPRSWLWNLRRRLVYFGTSTNTIFRGLTTEEIQHCFWRVAMAPPPPIPTALRKGKRWRAPRPYVMRKKKNMQHSAKVAKLEKEINWLQDWIIEARPRKDGIRHDYYYYHKASGQRCRSLVEVYSFHSYGYLPRKSDPIQSNPSTVMLEQLEQKPEPESEPKSEHVMMKKTNRKKRSFDDYSSSHELYPIYENNDLVETSSSSIIDEPPMSIEEFLRDSYNNLMNTPPNPNSSSESTHMDKKYVEDFLRDSYNNLIYSIPASMQKSSKGSNLGYGAVIHDHLVVCLASNATLAFETISPPVVEALSILHDQYSSKILSFSAIFDSPNADYSYRFLSLQLSNPSTFDWNTVIRGYSKSRNPNRSISVFIQMLRGGFSPDHLTYPFLAKAAASLMKLELGVAVHGHISKHGFESDRFIGNSMIHMYASCRDITYARKVFDNMFKKNLVSWNSMVDGYAKCGDVNSARGVFELMEERDVVSWSSLIDGYVKAGEYVEALKLFELMQCEGPEANEVTMVSTLCACAHLGALEQGRAMHRYIVENKLLLTLVLQTSLVDMYAKCGAIDEALSVFRGGWTRRTDVLIWNAMIGGLATHGFVKESLDLFDEMRTIRIVPDEITYLCLLSACAHGGLVKEAWYFFECLDKHAMTPKSEHYACMVDVLARAGEVDKAFRFINRMPIKPTASMLGALLNGCMNHGKFDLAEIIGRKLIEIEPDHDGRYVGLSNIYAVSKRWDDAKSLRKTMEKRGVKKSPGFSFVEFSFYNYANLFSGFRSYYQGYKMNMDMMIKTLQKRFKKVRDEMERWEELQSRLVSQFSNAASIIGRLEVLKDIKNYGNLSCIDGIQEAVLNKQMDSLQNLFLLMKDTLEELHGITLSLGKIHRDARQLIEGGSNQLGSKQLHLQIGVKPTLAYCLDGLKQLHEMHQSEYNLKTSLFSGLSVLTLKPNPNDLSTLQQLLIDQPNIPKEEVSGTLPTCLQLLKRHVVISPICPICQEAEESTFHALVGCCFARACWNRSLVSICSWSADSFGSWFQALSTRISSQALEEATMVTWSIWKARNEVVWQQRSPTAASVVLSARSFLDQFRFAQSRTTSSLSNSSIGLSSRVHWITPISDQIKVNVDSALFNDVSRFGMGCLARNHAGQVLEAFTSSREGIVRPKIAEIIGIKEALSWIQRHNRQNVLLETDSLVCA</sequence>
<dbReference type="EnsemblPlants" id="evm.model.06.123">
    <property type="protein sequence ID" value="cds.evm.model.06.123"/>
    <property type="gene ID" value="evm.TU.06.123"/>
</dbReference>
<feature type="repeat" description="PPR" evidence="10">
    <location>
        <begin position="1731"/>
        <end position="1765"/>
    </location>
</feature>
<feature type="compositionally biased region" description="Basic and acidic residues" evidence="11">
    <location>
        <begin position="82"/>
        <end position="92"/>
    </location>
</feature>
<dbReference type="GO" id="GO:0019104">
    <property type="term" value="F:DNA N-glycosylase activity"/>
    <property type="evidence" value="ECO:0007669"/>
    <property type="project" value="InterPro"/>
</dbReference>
<dbReference type="InterPro" id="IPR029159">
    <property type="entry name" value="CA109-like"/>
</dbReference>
<dbReference type="EMBL" id="UZAU01000554">
    <property type="status" value="NOT_ANNOTATED_CDS"/>
    <property type="molecule type" value="Genomic_DNA"/>
</dbReference>
<comment type="similarity">
    <text evidence="3">Belongs to the DNA glycosylase family. DEMETER subfamily.</text>
</comment>
<evidence type="ECO:0000256" key="11">
    <source>
        <dbReference type="SAM" id="MobiDB-lite"/>
    </source>
</evidence>
<dbReference type="InterPro" id="IPR003651">
    <property type="entry name" value="Endonuclease3_FeS-loop_motif"/>
</dbReference>
<feature type="repeat" description="PPR" evidence="10">
    <location>
        <begin position="1461"/>
        <end position="1495"/>
    </location>
</feature>
<keyword evidence="5" id="KW-0677">Repeat</keyword>
<dbReference type="FunFam" id="1.25.40.10:FF:000090">
    <property type="entry name" value="Pentatricopeptide repeat-containing protein, chloroplastic"/>
    <property type="match status" value="1"/>
</dbReference>
<dbReference type="GO" id="GO:0035514">
    <property type="term" value="F:DNA demethylase activity"/>
    <property type="evidence" value="ECO:0007669"/>
    <property type="project" value="InterPro"/>
</dbReference>
<comment type="cofactor">
    <cofactor evidence="1">
        <name>[4Fe-4S] cluster</name>
        <dbReference type="ChEBI" id="CHEBI:49883"/>
    </cofactor>
</comment>
<dbReference type="InterPro" id="IPR011257">
    <property type="entry name" value="DNA_glycosylase"/>
</dbReference>
<proteinExistence type="inferred from homology"/>
<evidence type="ECO:0000256" key="8">
    <source>
        <dbReference type="ARBA" id="ARBA00023125"/>
    </source>
</evidence>
<evidence type="ECO:0000313" key="14">
    <source>
        <dbReference type="Proteomes" id="UP000596661"/>
    </source>
</evidence>
<evidence type="ECO:0000256" key="7">
    <source>
        <dbReference type="ARBA" id="ARBA00023014"/>
    </source>
</evidence>
<dbReference type="Proteomes" id="UP000596661">
    <property type="component" value="Chromosome 6"/>
</dbReference>
<keyword evidence="8" id="KW-0238">DNA-binding</keyword>
<dbReference type="InterPro" id="IPR011990">
    <property type="entry name" value="TPR-like_helical_dom_sf"/>
</dbReference>
<dbReference type="InterPro" id="IPR044811">
    <property type="entry name" value="DME/ROS1"/>
</dbReference>
<feature type="compositionally biased region" description="Basic and acidic residues" evidence="11">
    <location>
        <begin position="1269"/>
        <end position="1285"/>
    </location>
</feature>
<dbReference type="PANTHER" id="PTHR46213">
    <property type="entry name" value="TRANSCRIPTIONAL ACTIVATOR DEMETER"/>
    <property type="match status" value="1"/>
</dbReference>
<feature type="repeat" description="PPR" evidence="10">
    <location>
        <begin position="1696"/>
        <end position="1730"/>
    </location>
</feature>